<dbReference type="PROSITE" id="PS51257">
    <property type="entry name" value="PROKAR_LIPOPROTEIN"/>
    <property type="match status" value="1"/>
</dbReference>
<proteinExistence type="predicted"/>
<evidence type="ECO:0000313" key="2">
    <source>
        <dbReference type="Proteomes" id="UP000502928"/>
    </source>
</evidence>
<evidence type="ECO:0008006" key="3">
    <source>
        <dbReference type="Google" id="ProtNLM"/>
    </source>
</evidence>
<evidence type="ECO:0000313" key="1">
    <source>
        <dbReference type="EMBL" id="QII45901.1"/>
    </source>
</evidence>
<dbReference type="EMBL" id="CP049616">
    <property type="protein sequence ID" value="QII45901.1"/>
    <property type="molecule type" value="Genomic_DNA"/>
</dbReference>
<dbReference type="KEGG" id="mut:GVT53_14870"/>
<name>A0A6G7J4U8_9FLAO</name>
<keyword evidence="2" id="KW-1185">Reference proteome</keyword>
<protein>
    <recommendedName>
        <fullName evidence="3">Calx-beta domain-containing protein</fullName>
    </recommendedName>
</protein>
<accession>A0A6G7J4U8</accession>
<organism evidence="1 2">
    <name type="scientific">Flagellimonas oceani</name>
    <dbReference type="NCBI Taxonomy" id="2698672"/>
    <lineage>
        <taxon>Bacteria</taxon>
        <taxon>Pseudomonadati</taxon>
        <taxon>Bacteroidota</taxon>
        <taxon>Flavobacteriia</taxon>
        <taxon>Flavobacteriales</taxon>
        <taxon>Flavobacteriaceae</taxon>
        <taxon>Flagellimonas</taxon>
    </lineage>
</organism>
<sequence length="278" mass="29542">MKNIFKAFGVLFVGLTLFFSSCEEEQIVYNPVSGQTLASFSTSAKNLPVPAEGNSVNIDITASTESDVARTISVEVDPTSTATPDQYTISNPGIAAGKFVGTITVEGNFDALPEEGATMLVLNLKDVSDSNDLTFGNETVTITLFRKCDEAPTPGEWIINMEDIYGDGWQTTTGNGGPGISITLSDGTVFEVGLCTPYEENSYDCTGFDTVFDSDAPDWTSGSATIEIPDGIESAEWYFPGDNWEEISFSIVAPNGNIVAQGNPGTPAGPIEIDFCAQ</sequence>
<dbReference type="RefSeq" id="WP_166249285.1">
    <property type="nucleotide sequence ID" value="NZ_CP049616.1"/>
</dbReference>
<gene>
    <name evidence="1" type="ORF">GVT53_14870</name>
</gene>
<reference evidence="1 2" key="1">
    <citation type="submission" date="2020-02" db="EMBL/GenBank/DDBJ databases">
        <title>Complete genome of Muricauda sp. 501str8.</title>
        <authorList>
            <person name="Dong B."/>
            <person name="Zhu S."/>
            <person name="Yang J."/>
            <person name="Chen J."/>
        </authorList>
    </citation>
    <scope>NUCLEOTIDE SEQUENCE [LARGE SCALE GENOMIC DNA]</scope>
    <source>
        <strain evidence="1 2">501str8</strain>
    </source>
</reference>
<dbReference type="Proteomes" id="UP000502928">
    <property type="component" value="Chromosome"/>
</dbReference>
<dbReference type="AlphaFoldDB" id="A0A6G7J4U8"/>